<organism evidence="9">
    <name type="scientific">Araucaria cunninghamii</name>
    <name type="common">Hoop pine</name>
    <name type="synonym">Moreton Bay pine</name>
    <dbReference type="NCBI Taxonomy" id="56994"/>
    <lineage>
        <taxon>Eukaryota</taxon>
        <taxon>Viridiplantae</taxon>
        <taxon>Streptophyta</taxon>
        <taxon>Embryophyta</taxon>
        <taxon>Tracheophyta</taxon>
        <taxon>Spermatophyta</taxon>
        <taxon>Pinopsida</taxon>
        <taxon>Pinidae</taxon>
        <taxon>Conifers II</taxon>
        <taxon>Araucariales</taxon>
        <taxon>Araucariaceae</taxon>
        <taxon>Araucaria</taxon>
    </lineage>
</organism>
<feature type="compositionally biased region" description="Basic and acidic residues" evidence="7">
    <location>
        <begin position="474"/>
        <end position="506"/>
    </location>
</feature>
<evidence type="ECO:0000256" key="6">
    <source>
        <dbReference type="PROSITE-ProRule" id="PRU00221"/>
    </source>
</evidence>
<dbReference type="InterPro" id="IPR001680">
    <property type="entry name" value="WD40_rpt"/>
</dbReference>
<dbReference type="GO" id="GO:0030686">
    <property type="term" value="C:90S preribosome"/>
    <property type="evidence" value="ECO:0007669"/>
    <property type="project" value="TreeGrafter"/>
</dbReference>
<dbReference type="PROSITE" id="PS00678">
    <property type="entry name" value="WD_REPEATS_1"/>
    <property type="match status" value="1"/>
</dbReference>
<comment type="subcellular location">
    <subcellularLocation>
        <location evidence="1">Nucleus</location>
        <location evidence="1">Nucleolus</location>
    </subcellularLocation>
</comment>
<dbReference type="EMBL" id="GCKF01040230">
    <property type="protein sequence ID" value="JAG95541.1"/>
    <property type="molecule type" value="Transcribed_RNA"/>
</dbReference>
<dbReference type="InterPro" id="IPR019775">
    <property type="entry name" value="WD40_repeat_CS"/>
</dbReference>
<keyword evidence="4" id="KW-0677">Repeat</keyword>
<evidence type="ECO:0000256" key="5">
    <source>
        <dbReference type="ARBA" id="ARBA00023242"/>
    </source>
</evidence>
<evidence type="ECO:0000256" key="2">
    <source>
        <dbReference type="ARBA" id="ARBA00022552"/>
    </source>
</evidence>
<sequence>MDTEVAKNIDDPQVKKYLRGEGVQVKRIKDKKLQGQLAKKEALYGRLAKSAAKVEQWLLPSEGGYLEAEGIERTSNFRQEDIVREVDLLSSTKAFDIKLPEFGPYAVDYTLGGRHMVIAGRKGHISIMDWRQSRLMMELQVRETVHDVKFLHNELFFATAQKKYAYIYDKLGTEIHCLKEHTEPLRLEFLPKHFLLASISKSGILRYQDTSTGVLVATHKTRLGRCAVMRMNPYNAVLGLGHNNGTVTMWSPNMSTPLTSMLCHYGPVTAVAFDMQGHQMVTAGNDSKLKVWDLRKFLPLHSYSCHAKSIDISQKGLLAVGYRSLIEIWKDALTTRQEKPYLRHRLVKGSQVQDLAFCPYEDVLGIGHSLGISSILVPGSGEPNFDTYVANPFETAKQRREKEIHSLLDKLQPEMIMLDPESIGAVQRAETENKQIKRQLASEADMQAAIAVGKNVVLKKKTKGRNKPSKQYKKKQENIIRAKRPLKEGKLKNEQPTKRQKISDLDLPKALERFVRK</sequence>
<evidence type="ECO:0000313" key="9">
    <source>
        <dbReference type="EMBL" id="JAG95541.1"/>
    </source>
</evidence>
<evidence type="ECO:0000259" key="8">
    <source>
        <dbReference type="SMART" id="SM01033"/>
    </source>
</evidence>
<dbReference type="InterPro" id="IPR012952">
    <property type="entry name" value="BING4_C_dom"/>
</dbReference>
<name>A0A0D6QYN0_ARACU</name>
<dbReference type="PROSITE" id="PS50082">
    <property type="entry name" value="WD_REPEATS_2"/>
    <property type="match status" value="1"/>
</dbReference>
<dbReference type="PROSITE" id="PS50294">
    <property type="entry name" value="WD_REPEATS_REGION"/>
    <property type="match status" value="1"/>
</dbReference>
<evidence type="ECO:0000256" key="1">
    <source>
        <dbReference type="ARBA" id="ARBA00004604"/>
    </source>
</evidence>
<keyword evidence="2" id="KW-0698">rRNA processing</keyword>
<feature type="region of interest" description="Disordered" evidence="7">
    <location>
        <begin position="461"/>
        <end position="506"/>
    </location>
</feature>
<dbReference type="FunFam" id="2.130.10.10:FF:000378">
    <property type="entry name" value="U3 small nucleolar RNA-associated protein 7"/>
    <property type="match status" value="1"/>
</dbReference>
<protein>
    <recommendedName>
        <fullName evidence="8">BING4 C-terminal domain-containing protein</fullName>
    </recommendedName>
</protein>
<dbReference type="InterPro" id="IPR036322">
    <property type="entry name" value="WD40_repeat_dom_sf"/>
</dbReference>
<dbReference type="InterPro" id="IPR015943">
    <property type="entry name" value="WD40/YVTN_repeat-like_dom_sf"/>
</dbReference>
<feature type="repeat" description="WD" evidence="6">
    <location>
        <begin position="261"/>
        <end position="295"/>
    </location>
</feature>
<feature type="compositionally biased region" description="Basic residues" evidence="7">
    <location>
        <begin position="461"/>
        <end position="473"/>
    </location>
</feature>
<dbReference type="SMART" id="SM00320">
    <property type="entry name" value="WD40"/>
    <property type="match status" value="6"/>
</dbReference>
<dbReference type="SMART" id="SM01033">
    <property type="entry name" value="BING4CT"/>
    <property type="match status" value="1"/>
</dbReference>
<dbReference type="SUPFAM" id="SSF50978">
    <property type="entry name" value="WD40 repeat-like"/>
    <property type="match status" value="1"/>
</dbReference>
<dbReference type="GO" id="GO:0032040">
    <property type="term" value="C:small-subunit processome"/>
    <property type="evidence" value="ECO:0007669"/>
    <property type="project" value="TreeGrafter"/>
</dbReference>
<dbReference type="EMBL" id="GCKF01040231">
    <property type="protein sequence ID" value="JAG95540.1"/>
    <property type="molecule type" value="Transcribed_RNA"/>
</dbReference>
<keyword evidence="3 6" id="KW-0853">WD repeat</keyword>
<evidence type="ECO:0000256" key="4">
    <source>
        <dbReference type="ARBA" id="ARBA00022737"/>
    </source>
</evidence>
<proteinExistence type="predicted"/>
<dbReference type="Pfam" id="PF08149">
    <property type="entry name" value="BING4CT"/>
    <property type="match status" value="1"/>
</dbReference>
<accession>A0A0D6QYN0</accession>
<reference evidence="9" key="1">
    <citation type="submission" date="2015-03" db="EMBL/GenBank/DDBJ databases">
        <title>A transcriptome of Araucaria cunninghamii, an australian fine timber species.</title>
        <authorList>
            <person name="Jing Yi C.J.Y."/>
            <person name="Yin San L.Y.S."/>
            <person name="Abdul Karim S.S."/>
            <person name="Wan Azmi N.N."/>
            <person name="Hercus R.R."/>
            <person name="Croft L.L."/>
        </authorList>
    </citation>
    <scope>NUCLEOTIDE SEQUENCE</scope>
    <source>
        <strain evidence="9">MI0301</strain>
        <tissue evidence="9">Leaf</tissue>
    </source>
</reference>
<dbReference type="GO" id="GO:0000462">
    <property type="term" value="P:maturation of SSU-rRNA from tricistronic rRNA transcript (SSU-rRNA, 5.8S rRNA, LSU-rRNA)"/>
    <property type="evidence" value="ECO:0007669"/>
    <property type="project" value="TreeGrafter"/>
</dbReference>
<dbReference type="PANTHER" id="PTHR14085">
    <property type="entry name" value="WD-REPEAT PROTEIN BING4"/>
    <property type="match status" value="1"/>
</dbReference>
<feature type="domain" description="BING4 C-terminal" evidence="8">
    <location>
        <begin position="340"/>
        <end position="420"/>
    </location>
</feature>
<dbReference type="Pfam" id="PF00400">
    <property type="entry name" value="WD40"/>
    <property type="match status" value="1"/>
</dbReference>
<evidence type="ECO:0000256" key="3">
    <source>
        <dbReference type="ARBA" id="ARBA00022574"/>
    </source>
</evidence>
<dbReference type="InterPro" id="IPR040315">
    <property type="entry name" value="WDR46/Utp7"/>
</dbReference>
<dbReference type="PANTHER" id="PTHR14085:SF3">
    <property type="entry name" value="WD REPEAT-CONTAINING PROTEIN 46"/>
    <property type="match status" value="1"/>
</dbReference>
<evidence type="ECO:0000256" key="7">
    <source>
        <dbReference type="SAM" id="MobiDB-lite"/>
    </source>
</evidence>
<dbReference type="Gene3D" id="2.130.10.10">
    <property type="entry name" value="YVTN repeat-like/Quinoprotein amine dehydrogenase"/>
    <property type="match status" value="1"/>
</dbReference>
<keyword evidence="5" id="KW-0539">Nucleus</keyword>
<dbReference type="AlphaFoldDB" id="A0A0D6QYN0"/>